<evidence type="ECO:0000313" key="1">
    <source>
        <dbReference type="EMBL" id="QDU71923.1"/>
    </source>
</evidence>
<dbReference type="RefSeq" id="WP_145446116.1">
    <property type="nucleotide sequence ID" value="NZ_CP036280.1"/>
</dbReference>
<dbReference type="InterPro" id="IPR021710">
    <property type="entry name" value="DUF3293"/>
</dbReference>
<protein>
    <recommendedName>
        <fullName evidence="3">DUF3293 domain-containing protein</fullName>
    </recommendedName>
</protein>
<evidence type="ECO:0008006" key="3">
    <source>
        <dbReference type="Google" id="ProtNLM"/>
    </source>
</evidence>
<dbReference type="OrthoDB" id="5509642at2"/>
<name>A0A518BY67_9BACT</name>
<sequence>MARMSRELLEAYRATSYTAETPAGVITLRVGQTCRAMRRLMGEHGVMTAVYLTAANPGSEVLSDAENAARLAELDASLDRDGFDYYVGRAIADAGDWPDEASRLVLGMTRAEGARLALRMGQHAFLACDRGRDAGGDPGVELVVVHDS</sequence>
<proteinExistence type="predicted"/>
<accession>A0A518BY67</accession>
<organism evidence="1 2">
    <name type="scientific">Mucisphaera calidilacus</name>
    <dbReference type="NCBI Taxonomy" id="2527982"/>
    <lineage>
        <taxon>Bacteria</taxon>
        <taxon>Pseudomonadati</taxon>
        <taxon>Planctomycetota</taxon>
        <taxon>Phycisphaerae</taxon>
        <taxon>Phycisphaerales</taxon>
        <taxon>Phycisphaeraceae</taxon>
        <taxon>Mucisphaera</taxon>
    </lineage>
</organism>
<keyword evidence="2" id="KW-1185">Reference proteome</keyword>
<dbReference type="EMBL" id="CP036280">
    <property type="protein sequence ID" value="QDU71923.1"/>
    <property type="molecule type" value="Genomic_DNA"/>
</dbReference>
<reference evidence="1 2" key="1">
    <citation type="submission" date="2019-02" db="EMBL/GenBank/DDBJ databases">
        <title>Deep-cultivation of Planctomycetes and their phenomic and genomic characterization uncovers novel biology.</title>
        <authorList>
            <person name="Wiegand S."/>
            <person name="Jogler M."/>
            <person name="Boedeker C."/>
            <person name="Pinto D."/>
            <person name="Vollmers J."/>
            <person name="Rivas-Marin E."/>
            <person name="Kohn T."/>
            <person name="Peeters S.H."/>
            <person name="Heuer A."/>
            <person name="Rast P."/>
            <person name="Oberbeckmann S."/>
            <person name="Bunk B."/>
            <person name="Jeske O."/>
            <person name="Meyerdierks A."/>
            <person name="Storesund J.E."/>
            <person name="Kallscheuer N."/>
            <person name="Luecker S."/>
            <person name="Lage O.M."/>
            <person name="Pohl T."/>
            <person name="Merkel B.J."/>
            <person name="Hornburger P."/>
            <person name="Mueller R.-W."/>
            <person name="Bruemmer F."/>
            <person name="Labrenz M."/>
            <person name="Spormann A.M."/>
            <person name="Op den Camp H."/>
            <person name="Overmann J."/>
            <person name="Amann R."/>
            <person name="Jetten M.S.M."/>
            <person name="Mascher T."/>
            <person name="Medema M.H."/>
            <person name="Devos D.P."/>
            <person name="Kaster A.-K."/>
            <person name="Ovreas L."/>
            <person name="Rohde M."/>
            <person name="Galperin M.Y."/>
            <person name="Jogler C."/>
        </authorList>
    </citation>
    <scope>NUCLEOTIDE SEQUENCE [LARGE SCALE GENOMIC DNA]</scope>
    <source>
        <strain evidence="1 2">Pan265</strain>
    </source>
</reference>
<dbReference type="Pfam" id="PF11697">
    <property type="entry name" value="DUF3293"/>
    <property type="match status" value="1"/>
</dbReference>
<dbReference type="KEGG" id="mcad:Pan265_17820"/>
<evidence type="ECO:0000313" key="2">
    <source>
        <dbReference type="Proteomes" id="UP000320386"/>
    </source>
</evidence>
<gene>
    <name evidence="1" type="ORF">Pan265_17820</name>
</gene>
<dbReference type="AlphaFoldDB" id="A0A518BY67"/>
<dbReference type="Proteomes" id="UP000320386">
    <property type="component" value="Chromosome"/>
</dbReference>